<feature type="coiled-coil region" evidence="1">
    <location>
        <begin position="219"/>
        <end position="246"/>
    </location>
</feature>
<dbReference type="EMBL" id="CTEF01000001">
    <property type="protein sequence ID" value="CQD04661.1"/>
    <property type="molecule type" value="Genomic_DNA"/>
</dbReference>
<evidence type="ECO:0000259" key="2">
    <source>
        <dbReference type="Pfam" id="PF01548"/>
    </source>
</evidence>
<dbReference type="NCBIfam" id="NF033542">
    <property type="entry name" value="transpos_IS110"/>
    <property type="match status" value="1"/>
</dbReference>
<dbReference type="Pfam" id="PF02371">
    <property type="entry name" value="Transposase_20"/>
    <property type="match status" value="1"/>
</dbReference>
<evidence type="ECO:0000313" key="5">
    <source>
        <dbReference type="Proteomes" id="UP000182227"/>
    </source>
</evidence>
<gene>
    <name evidence="4" type="ORF">BN970_00789</name>
</gene>
<dbReference type="Pfam" id="PF01548">
    <property type="entry name" value="DEDD_Tnp_IS110"/>
    <property type="match status" value="1"/>
</dbReference>
<keyword evidence="1" id="KW-0175">Coiled coil</keyword>
<dbReference type="PANTHER" id="PTHR33055:SF16">
    <property type="entry name" value="TRANSPOSASE FOR INSERTION SEQUENCE ELEMENT IS1547"/>
    <property type="match status" value="1"/>
</dbReference>
<accession>A0A0U1CYJ2</accession>
<dbReference type="PANTHER" id="PTHR33055">
    <property type="entry name" value="TRANSPOSASE FOR INSERTION SEQUENCE ELEMENT IS1111A"/>
    <property type="match status" value="1"/>
</dbReference>
<sequence length="425" mass="45829">MSCLPALAGVCPYPTHPVRRDTIILTEPALIVAGADTHADTIHVAAISTTGTGIGDRQFPTTRAGYTAAIRFLTSLGRVERVGVEGTASYGAGFTRALTTAGIEVVEVTRAVKSTRRLKGKSDPLDAYSAARTALAGDGLAIPKDDATAGLRALHIARRSAVKHRTAVINQLKAMLVSAPDAVREKYRGLTTLKIIEAIARCRPDTVSDRWAQSLLVAAKLLAQRVQFLETQAEALEAQIDALVTEANPGLRAAYGVGADTAAQLLITAGANPHRLHSEAAFAALCGVAPVPASSGKTNRHRLSRGGDRAANNALHRIALVRLSHHQPTKDYAQRQLRNGHSKSKVEVLRKLKRAIAREMFKLLTRQIAVPEYTDLRPARQAKNITVTAAANHFGVWPTVISRIERGLQRDDTFAETYRQWLQVA</sequence>
<dbReference type="InterPro" id="IPR003346">
    <property type="entry name" value="Transposase_20"/>
</dbReference>
<dbReference type="GO" id="GO:0003677">
    <property type="term" value="F:DNA binding"/>
    <property type="evidence" value="ECO:0007669"/>
    <property type="project" value="InterPro"/>
</dbReference>
<dbReference type="GO" id="GO:0006313">
    <property type="term" value="P:DNA transposition"/>
    <property type="evidence" value="ECO:0007669"/>
    <property type="project" value="InterPro"/>
</dbReference>
<proteinExistence type="predicted"/>
<dbReference type="InterPro" id="IPR047650">
    <property type="entry name" value="Transpos_IS110"/>
</dbReference>
<protein>
    <submittedName>
        <fullName evidence="4">Transposase IS116/IS110/IS902 family protein</fullName>
    </submittedName>
</protein>
<evidence type="ECO:0000313" key="4">
    <source>
        <dbReference type="EMBL" id="CQD04661.1"/>
    </source>
</evidence>
<feature type="domain" description="Transposase IS116/IS110/IS902 C-terminal" evidence="3">
    <location>
        <begin position="255"/>
        <end position="333"/>
    </location>
</feature>
<evidence type="ECO:0000259" key="3">
    <source>
        <dbReference type="Pfam" id="PF02371"/>
    </source>
</evidence>
<reference evidence="4 5" key="1">
    <citation type="submission" date="2015-03" db="EMBL/GenBank/DDBJ databases">
        <authorList>
            <person name="Murphy D."/>
        </authorList>
    </citation>
    <scope>NUCLEOTIDE SEQUENCE [LARGE SCALE GENOMIC DNA]</scope>
    <source>
        <strain evidence="4 5">D16</strain>
    </source>
</reference>
<evidence type="ECO:0000256" key="1">
    <source>
        <dbReference type="SAM" id="Coils"/>
    </source>
</evidence>
<dbReference type="AlphaFoldDB" id="A0A0U1CYJ2"/>
<feature type="domain" description="Transposase IS110-like N-terminal" evidence="2">
    <location>
        <begin position="33"/>
        <end position="177"/>
    </location>
</feature>
<dbReference type="InterPro" id="IPR002525">
    <property type="entry name" value="Transp_IS110-like_N"/>
</dbReference>
<name>A0A0U1CYJ2_9MYCO</name>
<dbReference type="GO" id="GO:0004803">
    <property type="term" value="F:transposase activity"/>
    <property type="evidence" value="ECO:0007669"/>
    <property type="project" value="InterPro"/>
</dbReference>
<organism evidence="4 5">
    <name type="scientific">Mycolicibacterium conceptionense</name>
    <dbReference type="NCBI Taxonomy" id="451644"/>
    <lineage>
        <taxon>Bacteria</taxon>
        <taxon>Bacillati</taxon>
        <taxon>Actinomycetota</taxon>
        <taxon>Actinomycetes</taxon>
        <taxon>Mycobacteriales</taxon>
        <taxon>Mycobacteriaceae</taxon>
        <taxon>Mycolicibacterium</taxon>
    </lineage>
</organism>
<dbReference type="Proteomes" id="UP000182227">
    <property type="component" value="Unassembled WGS sequence"/>
</dbReference>